<dbReference type="PANTHER" id="PTHR33529:SF2">
    <property type="entry name" value="LIPOPOLYSACCHARIDE EXPORT SYSTEM PERMEASE PROTEIN LPTG"/>
    <property type="match status" value="1"/>
</dbReference>
<dbReference type="EMBL" id="CP004021">
    <property type="protein sequence ID" value="AKK19947.1"/>
    <property type="molecule type" value="Genomic_DNA"/>
</dbReference>
<evidence type="ECO:0000256" key="3">
    <source>
        <dbReference type="ARBA" id="ARBA00022692"/>
    </source>
</evidence>
<proteinExistence type="predicted"/>
<evidence type="ECO:0000256" key="5">
    <source>
        <dbReference type="ARBA" id="ARBA00023136"/>
    </source>
</evidence>
<feature type="transmembrane region" description="Helical" evidence="6">
    <location>
        <begin position="273"/>
        <end position="293"/>
    </location>
</feature>
<keyword evidence="5 6" id="KW-0472">Membrane</keyword>
<feature type="transmembrane region" description="Helical" evidence="6">
    <location>
        <begin position="305"/>
        <end position="324"/>
    </location>
</feature>
<dbReference type="OrthoDB" id="9798468at2"/>
<keyword evidence="3 6" id="KW-0812">Transmembrane</keyword>
<gene>
    <name evidence="7" type="ORF">G293_01575</name>
</gene>
<dbReference type="KEGG" id="lau:G293_01575"/>
<comment type="subcellular location">
    <subcellularLocation>
        <location evidence="1">Cell membrane</location>
        <topology evidence="1">Multi-pass membrane protein</topology>
    </subcellularLocation>
</comment>
<dbReference type="InterPro" id="IPR005495">
    <property type="entry name" value="LptG/LptF_permease"/>
</dbReference>
<feature type="transmembrane region" description="Helical" evidence="6">
    <location>
        <begin position="101"/>
        <end position="120"/>
    </location>
</feature>
<evidence type="ECO:0000256" key="6">
    <source>
        <dbReference type="SAM" id="Phobius"/>
    </source>
</evidence>
<feature type="transmembrane region" description="Helical" evidence="6">
    <location>
        <begin position="12"/>
        <end position="31"/>
    </location>
</feature>
<evidence type="ECO:0000313" key="7">
    <source>
        <dbReference type="EMBL" id="AKK19947.1"/>
    </source>
</evidence>
<dbReference type="STRING" id="1277257.G293_01575"/>
<dbReference type="PATRIC" id="fig|1277257.4.peg.342"/>
<reference evidence="7 8" key="1">
    <citation type="journal article" date="2015" name="Genome Announc.">
        <title>Complete Genome Sequence of 'Candidatus Liberibacter africanus,' a Bacterium Associated with Citrus Huanglongbing.</title>
        <authorList>
            <person name="Lin H."/>
            <person name="Pietersen G."/>
            <person name="Han C."/>
            <person name="Read D.A."/>
            <person name="Lou B."/>
            <person name="Gupta G."/>
            <person name="Civerolo E.L."/>
        </authorList>
    </citation>
    <scope>NUCLEOTIDE SEQUENCE [LARGE SCALE GENOMIC DNA]</scope>
    <source>
        <strain evidence="7 8">PTSAPSY</strain>
    </source>
</reference>
<feature type="transmembrane region" description="Helical" evidence="6">
    <location>
        <begin position="51"/>
        <end position="80"/>
    </location>
</feature>
<evidence type="ECO:0000256" key="4">
    <source>
        <dbReference type="ARBA" id="ARBA00022989"/>
    </source>
</evidence>
<dbReference type="Proteomes" id="UP000035503">
    <property type="component" value="Chromosome"/>
</dbReference>
<evidence type="ECO:0000313" key="8">
    <source>
        <dbReference type="Proteomes" id="UP000035503"/>
    </source>
</evidence>
<keyword evidence="8" id="KW-1185">Reference proteome</keyword>
<dbReference type="GO" id="GO:0043190">
    <property type="term" value="C:ATP-binding cassette (ABC) transporter complex"/>
    <property type="evidence" value="ECO:0007669"/>
    <property type="project" value="TreeGrafter"/>
</dbReference>
<dbReference type="Pfam" id="PF03739">
    <property type="entry name" value="LptF_LptG"/>
    <property type="match status" value="1"/>
</dbReference>
<organism evidence="7 8">
    <name type="scientific">Candidatus Liberibacter africanus PTSAPSY</name>
    <dbReference type="NCBI Taxonomy" id="1277257"/>
    <lineage>
        <taxon>Bacteria</taxon>
        <taxon>Pseudomonadati</taxon>
        <taxon>Pseudomonadota</taxon>
        <taxon>Alphaproteobacteria</taxon>
        <taxon>Hyphomicrobiales</taxon>
        <taxon>Rhizobiaceae</taxon>
        <taxon>Liberibacter</taxon>
    </lineage>
</organism>
<protein>
    <submittedName>
        <fullName evidence="7">Putative permease</fullName>
    </submittedName>
</protein>
<feature type="transmembrane region" description="Helical" evidence="6">
    <location>
        <begin position="336"/>
        <end position="355"/>
    </location>
</feature>
<accession>A0A0G3I8B0</accession>
<name>A0A0G3I8B0_LIBAF</name>
<dbReference type="AlphaFoldDB" id="A0A0G3I8B0"/>
<keyword evidence="4 6" id="KW-1133">Transmembrane helix</keyword>
<dbReference type="GO" id="GO:0015920">
    <property type="term" value="P:lipopolysaccharide transport"/>
    <property type="evidence" value="ECO:0007669"/>
    <property type="project" value="TreeGrafter"/>
</dbReference>
<sequence>MPGILWKYFFKYYLKNTLYFLLAITVLIFVIDLNEIQTRMGGLPKYETSWGIILVFTRVPLIIQQVIPFIILVANIVVFFRLNKTNELIVSRAIGISIWQLLAPFATGSFLIGIFIILFVNPISITGEKIGNNIIEQWQNNDNKKSKIIPWAHLKNPQQEIFVGAKKIIPGKNILKDVSIITVDKKSKIIHRQDAHHAIINNNEIYLKDVFEYQYDTAPIFRESMVLNIPIKINGFQKISEQFLPYSFYDIVKKIIFYNESNVFLNHRLETQFYFLISIPFMLVAMTLIAASVSLDFNRSNQPRIIIAYGIFAGVMLYTIITLMKSLGKNGTLLPYAAALIPIVSTVSLSILILLKKEDG</sequence>
<keyword evidence="2" id="KW-1003">Cell membrane</keyword>
<dbReference type="RefSeq" id="WP_047264006.1">
    <property type="nucleotide sequence ID" value="NZ_CP004021.1"/>
</dbReference>
<evidence type="ECO:0000256" key="1">
    <source>
        <dbReference type="ARBA" id="ARBA00004651"/>
    </source>
</evidence>
<evidence type="ECO:0000256" key="2">
    <source>
        <dbReference type="ARBA" id="ARBA00022475"/>
    </source>
</evidence>
<dbReference type="PANTHER" id="PTHR33529">
    <property type="entry name" value="SLR0882 PROTEIN-RELATED"/>
    <property type="match status" value="1"/>
</dbReference>